<reference evidence="1 2" key="1">
    <citation type="journal article" date="2022" name="New Phytol.">
        <title>Ecological generalism drives hyperdiversity of secondary metabolite gene clusters in xylarialean endophytes.</title>
        <authorList>
            <person name="Franco M.E.E."/>
            <person name="Wisecaver J.H."/>
            <person name="Arnold A.E."/>
            <person name="Ju Y.M."/>
            <person name="Slot J.C."/>
            <person name="Ahrendt S."/>
            <person name="Moore L.P."/>
            <person name="Eastman K.E."/>
            <person name="Scott K."/>
            <person name="Konkel Z."/>
            <person name="Mondo S.J."/>
            <person name="Kuo A."/>
            <person name="Hayes R.D."/>
            <person name="Haridas S."/>
            <person name="Andreopoulos B."/>
            <person name="Riley R."/>
            <person name="LaButti K."/>
            <person name="Pangilinan J."/>
            <person name="Lipzen A."/>
            <person name="Amirebrahimi M."/>
            <person name="Yan J."/>
            <person name="Adam C."/>
            <person name="Keymanesh K."/>
            <person name="Ng V."/>
            <person name="Louie K."/>
            <person name="Northen T."/>
            <person name="Drula E."/>
            <person name="Henrissat B."/>
            <person name="Hsieh H.M."/>
            <person name="Youens-Clark K."/>
            <person name="Lutzoni F."/>
            <person name="Miadlikowska J."/>
            <person name="Eastwood D.C."/>
            <person name="Hamelin R.C."/>
            <person name="Grigoriev I.V."/>
            <person name="U'Ren J.M."/>
        </authorList>
    </citation>
    <scope>NUCLEOTIDE SEQUENCE [LARGE SCALE GENOMIC DNA]</scope>
    <source>
        <strain evidence="1 2">CBS 119005</strain>
    </source>
</reference>
<accession>A0ACB9YRW0</accession>
<gene>
    <name evidence="1" type="ORF">F4820DRAFT_431744</name>
</gene>
<evidence type="ECO:0000313" key="1">
    <source>
        <dbReference type="EMBL" id="KAI4862069.1"/>
    </source>
</evidence>
<evidence type="ECO:0000313" key="2">
    <source>
        <dbReference type="Proteomes" id="UP001497700"/>
    </source>
</evidence>
<protein>
    <submittedName>
        <fullName evidence="1">Uncharacterized protein</fullName>
    </submittedName>
</protein>
<keyword evidence="2" id="KW-1185">Reference proteome</keyword>
<organism evidence="1 2">
    <name type="scientific">Hypoxylon rubiginosum</name>
    <dbReference type="NCBI Taxonomy" id="110542"/>
    <lineage>
        <taxon>Eukaryota</taxon>
        <taxon>Fungi</taxon>
        <taxon>Dikarya</taxon>
        <taxon>Ascomycota</taxon>
        <taxon>Pezizomycotina</taxon>
        <taxon>Sordariomycetes</taxon>
        <taxon>Xylariomycetidae</taxon>
        <taxon>Xylariales</taxon>
        <taxon>Hypoxylaceae</taxon>
        <taxon>Hypoxylon</taxon>
    </lineage>
</organism>
<proteinExistence type="predicted"/>
<comment type="caution">
    <text evidence="1">The sequence shown here is derived from an EMBL/GenBank/DDBJ whole genome shotgun (WGS) entry which is preliminary data.</text>
</comment>
<sequence length="439" mass="45961">MAPPPATPTPHRFLVPKRSQPRQETPKAFQAGGQQFQATPRFSLHSSTPRGSGSGGGAPSSSSAAAAAARTPASAGAASLGAGAFFRPTPRNTDPINDVVSSSPPFAEQEGPGVGDGKQQQRDPIDVEADADADSDVDVDAVPESSPIRQRSSSDRDVGSSEGEEDGLRSRSPKRRRISISSDFGLDNEESSPQRGHEEDADLDQDIDMIQSSIPLPLPLPLPIHAPPSSSDADADADVEAVVGSPLTPKPTPAAQQQQQQPTFHKPPRFKPAADAPEGSHRHGDPLPDAFSPHRRKGAKYVPGGLAASVRDWFVDVWAGATTGAGAGAGAAARRDGGGSNSDGWVARVRVDEVKAAPGMALITGRHVRDDDDNDEHEHDGDAGLRGVRVVLAGSPRVAGLAKREDVRQGSVVGIGRPTWEVSIQDQGHWAVVCEWAIL</sequence>
<dbReference type="Proteomes" id="UP001497700">
    <property type="component" value="Unassembled WGS sequence"/>
</dbReference>
<name>A0ACB9YRW0_9PEZI</name>
<dbReference type="EMBL" id="MU393535">
    <property type="protein sequence ID" value="KAI4862069.1"/>
    <property type="molecule type" value="Genomic_DNA"/>
</dbReference>